<keyword evidence="2" id="KW-0378">Hydrolase</keyword>
<evidence type="ECO:0000313" key="2">
    <source>
        <dbReference type="EMBL" id="MFB2838247.1"/>
    </source>
</evidence>
<dbReference type="PANTHER" id="PTHR34107">
    <property type="entry name" value="SLL0198 PROTEIN-RELATED"/>
    <property type="match status" value="1"/>
</dbReference>
<dbReference type="InterPro" id="IPR011335">
    <property type="entry name" value="Restrct_endonuc-II-like"/>
</dbReference>
<feature type="domain" description="Putative restriction endonuclease" evidence="1">
    <location>
        <begin position="17"/>
        <end position="188"/>
    </location>
</feature>
<proteinExistence type="predicted"/>
<dbReference type="RefSeq" id="WP_413280569.1">
    <property type="nucleotide sequence ID" value="NZ_JBHFNT010000243.1"/>
</dbReference>
<keyword evidence="3" id="KW-1185">Reference proteome</keyword>
<keyword evidence="2" id="KW-0540">Nuclease</keyword>
<keyword evidence="2" id="KW-0255">Endonuclease</keyword>
<organism evidence="2 3">
    <name type="scientific">Floridaenema evergladense BLCC-F167</name>
    <dbReference type="NCBI Taxonomy" id="3153639"/>
    <lineage>
        <taxon>Bacteria</taxon>
        <taxon>Bacillati</taxon>
        <taxon>Cyanobacteriota</taxon>
        <taxon>Cyanophyceae</taxon>
        <taxon>Oscillatoriophycideae</taxon>
        <taxon>Aerosakkonematales</taxon>
        <taxon>Aerosakkonemataceae</taxon>
        <taxon>Floridanema</taxon>
        <taxon>Floridanema evergladense</taxon>
    </lineage>
</organism>
<sequence length="192" mass="21823">MNNVTLNIPPIAKLTDEQFYEICQANRDLKIERTATGELIIMPPTGGGTGKRNSDINIELGIWNRNTGLGIVFDSSTGFKLPNGADRSPDAAWITLEKWHNLTPEQQEKFLPFAPDFVIELRSPSDALQPLQDKMQEYIENGTRLGWLMNRKDRQVEIYRQGREKEVLNNPATLSGENVLPGFVLNMQIIWR</sequence>
<protein>
    <submittedName>
        <fullName evidence="2">Uma2 family endonuclease</fullName>
    </submittedName>
</protein>
<accession>A0ABV4WTR7</accession>
<evidence type="ECO:0000313" key="3">
    <source>
        <dbReference type="Proteomes" id="UP001576780"/>
    </source>
</evidence>
<gene>
    <name evidence="2" type="ORF">ACE1CA_27460</name>
</gene>
<dbReference type="InterPro" id="IPR008538">
    <property type="entry name" value="Uma2"/>
</dbReference>
<comment type="caution">
    <text evidence="2">The sequence shown here is derived from an EMBL/GenBank/DDBJ whole genome shotgun (WGS) entry which is preliminary data.</text>
</comment>
<dbReference type="InterPro" id="IPR012296">
    <property type="entry name" value="Nuclease_put_TT1808"/>
</dbReference>
<dbReference type="EMBL" id="JBHFNT010000243">
    <property type="protein sequence ID" value="MFB2838247.1"/>
    <property type="molecule type" value="Genomic_DNA"/>
</dbReference>
<dbReference type="Proteomes" id="UP001576780">
    <property type="component" value="Unassembled WGS sequence"/>
</dbReference>
<dbReference type="GO" id="GO:0004519">
    <property type="term" value="F:endonuclease activity"/>
    <property type="evidence" value="ECO:0007669"/>
    <property type="project" value="UniProtKB-KW"/>
</dbReference>
<dbReference type="PANTHER" id="PTHR34107:SF7">
    <property type="entry name" value="SLR2092 PROTEIN"/>
    <property type="match status" value="1"/>
</dbReference>
<dbReference type="SUPFAM" id="SSF52980">
    <property type="entry name" value="Restriction endonuclease-like"/>
    <property type="match status" value="1"/>
</dbReference>
<reference evidence="2 3" key="1">
    <citation type="submission" date="2024-09" db="EMBL/GenBank/DDBJ databases">
        <title>Floridaenema gen nov. (Aerosakkonemataceae, Aerosakkonematales ord. nov., Cyanobacteria) from benthic tropical and subtropical fresh waters, with the description of four new species.</title>
        <authorList>
            <person name="Moretto J.A."/>
            <person name="Berthold D.E."/>
            <person name="Lefler F.W."/>
            <person name="Huang I.-S."/>
            <person name="Laughinghouse H. IV."/>
        </authorList>
    </citation>
    <scope>NUCLEOTIDE SEQUENCE [LARGE SCALE GENOMIC DNA]</scope>
    <source>
        <strain evidence="2 3">BLCC-F167</strain>
    </source>
</reference>
<dbReference type="Pfam" id="PF05685">
    <property type="entry name" value="Uma2"/>
    <property type="match status" value="1"/>
</dbReference>
<dbReference type="Gene3D" id="3.90.1570.10">
    <property type="entry name" value="tt1808, chain A"/>
    <property type="match status" value="1"/>
</dbReference>
<evidence type="ECO:0000259" key="1">
    <source>
        <dbReference type="Pfam" id="PF05685"/>
    </source>
</evidence>
<dbReference type="CDD" id="cd06260">
    <property type="entry name" value="DUF820-like"/>
    <property type="match status" value="1"/>
</dbReference>
<name>A0ABV4WTR7_9CYAN</name>